<evidence type="ECO:0000313" key="3">
    <source>
        <dbReference type="Proteomes" id="UP000214746"/>
    </source>
</evidence>
<keyword evidence="3" id="KW-1185">Reference proteome</keyword>
<dbReference type="SUPFAM" id="SSF109854">
    <property type="entry name" value="DinB/YfiT-like putative metalloenzymes"/>
    <property type="match status" value="1"/>
</dbReference>
<evidence type="ECO:0000259" key="1">
    <source>
        <dbReference type="Pfam" id="PF12867"/>
    </source>
</evidence>
<dbReference type="Proteomes" id="UP000214746">
    <property type="component" value="Unassembled WGS sequence"/>
</dbReference>
<protein>
    <submittedName>
        <fullName evidence="2">DUF1572 domain-containing protein</fullName>
    </submittedName>
</protein>
<dbReference type="InterPro" id="IPR024775">
    <property type="entry name" value="DinB-like"/>
</dbReference>
<dbReference type="AlphaFoldDB" id="A0A2W1N9Z0"/>
<dbReference type="EMBL" id="NHRJ02000005">
    <property type="protein sequence ID" value="PZE20744.1"/>
    <property type="molecule type" value="Genomic_DNA"/>
</dbReference>
<dbReference type="InterPro" id="IPR034660">
    <property type="entry name" value="DinB/YfiT-like"/>
</dbReference>
<gene>
    <name evidence="2" type="ORF">CBW46_011300</name>
</gene>
<evidence type="ECO:0000313" key="2">
    <source>
        <dbReference type="EMBL" id="PZE20744.1"/>
    </source>
</evidence>
<proteinExistence type="predicted"/>
<comment type="caution">
    <text evidence="2">The sequence shown here is derived from an EMBL/GenBank/DDBJ whole genome shotgun (WGS) entry which is preliminary data.</text>
</comment>
<dbReference type="RefSeq" id="WP_089200116.1">
    <property type="nucleotide sequence ID" value="NZ_NHRJ02000005.1"/>
</dbReference>
<organism evidence="2 3">
    <name type="scientific">Paenibacillus xerothermodurans</name>
    <dbReference type="NCBI Taxonomy" id="1977292"/>
    <lineage>
        <taxon>Bacteria</taxon>
        <taxon>Bacillati</taxon>
        <taxon>Bacillota</taxon>
        <taxon>Bacilli</taxon>
        <taxon>Bacillales</taxon>
        <taxon>Paenibacillaceae</taxon>
        <taxon>Paenibacillus</taxon>
    </lineage>
</organism>
<dbReference type="Pfam" id="PF12867">
    <property type="entry name" value="DinB_2"/>
    <property type="match status" value="1"/>
</dbReference>
<sequence length="164" mass="18707">MFTVTTLSLLDKELEKIQQALSRLTDEDLWKKPREGMNSAGNLCLHLAGNEYHNIVSSIGGAPYARERSAEFLAAGGFTRREVSERLAAVREKSRSVLTRLSEADLTREVTVQYPPEAGIASSQRQTLELLYHVTVHYAYHTGQILYITRLLQEKDEHLLQWRH</sequence>
<dbReference type="OrthoDB" id="68731at2"/>
<accession>A0A2W1N9Z0</accession>
<name>A0A2W1N9Z0_PAEXE</name>
<dbReference type="Gene3D" id="1.20.120.450">
    <property type="entry name" value="dinb family like domain"/>
    <property type="match status" value="1"/>
</dbReference>
<feature type="domain" description="DinB-like" evidence="1">
    <location>
        <begin position="10"/>
        <end position="145"/>
    </location>
</feature>
<reference evidence="2" key="1">
    <citation type="submission" date="2018-06" db="EMBL/GenBank/DDBJ databases">
        <title>Paenibacillus xerothermodurans sp. nov. an extremely dry heat resistant spore forming bacterium isolated from the soil of Cape Canaveral, Florida.</title>
        <authorList>
            <person name="Seuylemezian A."/>
            <person name="Kaur N."/>
            <person name="Patil P."/>
            <person name="Patil P."/>
            <person name="Mayilraj S."/>
            <person name="Vaishampayan P."/>
        </authorList>
    </citation>
    <scope>NUCLEOTIDE SEQUENCE [LARGE SCALE GENOMIC DNA]</scope>
    <source>
        <strain evidence="2">ATCC 27380</strain>
    </source>
</reference>